<proteinExistence type="predicted"/>
<dbReference type="InterPro" id="IPR055414">
    <property type="entry name" value="LRR_R13L4/SHOC2-like"/>
</dbReference>
<dbReference type="RefSeq" id="XP_039136120.1">
    <property type="nucleotide sequence ID" value="XM_039280186.1"/>
</dbReference>
<dbReference type="PANTHER" id="PTHR47186">
    <property type="entry name" value="LEUCINE-RICH REPEAT-CONTAINING PROTEIN 57"/>
    <property type="match status" value="1"/>
</dbReference>
<keyword evidence="4" id="KW-1185">Reference proteome</keyword>
<dbReference type="GeneID" id="120273553"/>
<evidence type="ECO:0000259" key="2">
    <source>
        <dbReference type="Pfam" id="PF23559"/>
    </source>
</evidence>
<evidence type="ECO:0000256" key="1">
    <source>
        <dbReference type="ARBA" id="ARBA00022737"/>
    </source>
</evidence>
<dbReference type="Pfam" id="PF23559">
    <property type="entry name" value="WHD_DRP"/>
    <property type="match status" value="1"/>
</dbReference>
<feature type="domain" description="Disease resistance protein winged helix" evidence="2">
    <location>
        <begin position="1"/>
        <end position="40"/>
    </location>
</feature>
<dbReference type="Proteomes" id="UP001515500">
    <property type="component" value="Chromosome 12"/>
</dbReference>
<dbReference type="RefSeq" id="XP_039136124.1">
    <property type="nucleotide sequence ID" value="XM_039280190.1"/>
</dbReference>
<dbReference type="InterPro" id="IPR032675">
    <property type="entry name" value="LRR_dom_sf"/>
</dbReference>
<dbReference type="SUPFAM" id="SSF52058">
    <property type="entry name" value="L domain-like"/>
    <property type="match status" value="1"/>
</dbReference>
<evidence type="ECO:0000313" key="8">
    <source>
        <dbReference type="RefSeq" id="XP_039136122.1"/>
    </source>
</evidence>
<protein>
    <submittedName>
        <fullName evidence="5 6">Disease resistance protein At3g14460</fullName>
    </submittedName>
</protein>
<evidence type="ECO:0000259" key="3">
    <source>
        <dbReference type="Pfam" id="PF23598"/>
    </source>
</evidence>
<dbReference type="RefSeq" id="XP_039136123.1">
    <property type="nucleotide sequence ID" value="XM_039280189.1"/>
</dbReference>
<evidence type="ECO:0000313" key="4">
    <source>
        <dbReference type="Proteomes" id="UP001515500"/>
    </source>
</evidence>
<evidence type="ECO:0000313" key="7">
    <source>
        <dbReference type="RefSeq" id="XP_039136121.1"/>
    </source>
</evidence>
<dbReference type="Gene3D" id="3.80.10.10">
    <property type="entry name" value="Ribonuclease Inhibitor"/>
    <property type="match status" value="1"/>
</dbReference>
<evidence type="ECO:0000313" key="5">
    <source>
        <dbReference type="RefSeq" id="XP_039136119.1"/>
    </source>
</evidence>
<keyword evidence="1" id="KW-0677">Repeat</keyword>
<gene>
    <name evidence="5 6 7 8 9 10" type="primary">LOC120273553</name>
</gene>
<dbReference type="RefSeq" id="XP_039136119.1">
    <property type="nucleotide sequence ID" value="XM_039280185.1"/>
</dbReference>
<dbReference type="Pfam" id="PF23598">
    <property type="entry name" value="LRR_14"/>
    <property type="match status" value="1"/>
</dbReference>
<evidence type="ECO:0000313" key="10">
    <source>
        <dbReference type="RefSeq" id="XP_039136124.1"/>
    </source>
</evidence>
<dbReference type="RefSeq" id="XP_039136121.1">
    <property type="nucleotide sequence ID" value="XM_039280187.1"/>
</dbReference>
<dbReference type="InterPro" id="IPR058922">
    <property type="entry name" value="WHD_DRP"/>
</dbReference>
<accession>A0AB40CCJ5</accession>
<name>A0AB40CCJ5_DIOCR</name>
<sequence length="573" mass="65737">MEDVAKGYYRELIWRSFLQPSPYEARQVRCTMHDLFRVLAMFLVGDESLLGDPQAAPSNTSMIKLRHLTISSNRESVSIPHLDCLRRLWLYTPPSLDTQVIGGLKHLRVLTLCGDKIENIPDSIGDLLHLRLLNLGGTKICKLPDSLGNLINLQFLLLSDCESLYILPRSITRLCNLRRLNLKYTPLNYVPRGIGKLEHLNHVSGFIVEDNGGDGEGCNLEELQMLKNLSHLDIDKLEKASKSTPVLLNKPRLKTVMLRCTPDSGGHNQQQEMDEIVQVFDELCPPPSLDDLVIENFFGGRYPRWMLSNSFSTAFLELTYLQLRDCANCPQLPQLGQLPQLKYLRIKGATAVVSIGPEFLGNGELAASAFPNLEYLVFLDMINWEEWSLTSGEGDNEHESSRLLLFPRLRKLFIDNCPKLKDLPSGLNRANIPHLFIRSAHSLSRVSYLPALKELEVYDCPMLKCVEKLESLQSLTLFDQQENNTILPQWLILFLLQRERPHYDRFILHLVCSAQALHDCLQGHRYWLLLQQVPRFTAYTVNQDMYLKYTKEPYYYETNITDEDQEHEILSLN</sequence>
<dbReference type="AlphaFoldDB" id="A0AB40CCJ5"/>
<feature type="domain" description="Disease resistance R13L4/SHOC-2-like LRR" evidence="3">
    <location>
        <begin position="102"/>
        <end position="379"/>
    </location>
</feature>
<organism evidence="4 10">
    <name type="scientific">Dioscorea cayennensis subsp. rotundata</name>
    <name type="common">White Guinea yam</name>
    <name type="synonym">Dioscorea rotundata</name>
    <dbReference type="NCBI Taxonomy" id="55577"/>
    <lineage>
        <taxon>Eukaryota</taxon>
        <taxon>Viridiplantae</taxon>
        <taxon>Streptophyta</taxon>
        <taxon>Embryophyta</taxon>
        <taxon>Tracheophyta</taxon>
        <taxon>Spermatophyta</taxon>
        <taxon>Magnoliopsida</taxon>
        <taxon>Liliopsida</taxon>
        <taxon>Dioscoreales</taxon>
        <taxon>Dioscoreaceae</taxon>
        <taxon>Dioscorea</taxon>
    </lineage>
</organism>
<dbReference type="RefSeq" id="XP_039136122.1">
    <property type="nucleotide sequence ID" value="XM_039280188.1"/>
</dbReference>
<dbReference type="PANTHER" id="PTHR47186:SF49">
    <property type="entry name" value="NB-ARC DOMAIN-CONTAINING PROTEIN"/>
    <property type="match status" value="1"/>
</dbReference>
<evidence type="ECO:0000313" key="9">
    <source>
        <dbReference type="RefSeq" id="XP_039136123.1"/>
    </source>
</evidence>
<evidence type="ECO:0000313" key="6">
    <source>
        <dbReference type="RefSeq" id="XP_039136120.1"/>
    </source>
</evidence>
<reference evidence="5 6" key="1">
    <citation type="submission" date="2025-04" db="UniProtKB">
        <authorList>
            <consortium name="RefSeq"/>
        </authorList>
    </citation>
    <scope>IDENTIFICATION</scope>
</reference>